<dbReference type="InterPro" id="IPR011055">
    <property type="entry name" value="Dup_hybrid_motif"/>
</dbReference>
<feature type="signal peptide" evidence="1">
    <location>
        <begin position="1"/>
        <end position="26"/>
    </location>
</feature>
<feature type="domain" description="M23ase beta-sheet core" evidence="2">
    <location>
        <begin position="62"/>
        <end position="152"/>
    </location>
</feature>
<dbReference type="Proteomes" id="UP000649179">
    <property type="component" value="Unassembled WGS sequence"/>
</dbReference>
<reference evidence="3" key="2">
    <citation type="submission" date="2020-09" db="EMBL/GenBank/DDBJ databases">
        <authorList>
            <person name="Sun Q."/>
            <person name="Zhou Y."/>
        </authorList>
    </citation>
    <scope>NUCLEOTIDE SEQUENCE</scope>
    <source>
        <strain evidence="3">CGMCC 1.16067</strain>
    </source>
</reference>
<organism evidence="3 4">
    <name type="scientific">Marmoricola endophyticus</name>
    <dbReference type="NCBI Taxonomy" id="2040280"/>
    <lineage>
        <taxon>Bacteria</taxon>
        <taxon>Bacillati</taxon>
        <taxon>Actinomycetota</taxon>
        <taxon>Actinomycetes</taxon>
        <taxon>Propionibacteriales</taxon>
        <taxon>Nocardioidaceae</taxon>
        <taxon>Marmoricola</taxon>
    </lineage>
</organism>
<proteinExistence type="predicted"/>
<evidence type="ECO:0000313" key="4">
    <source>
        <dbReference type="Proteomes" id="UP000649179"/>
    </source>
</evidence>
<dbReference type="InterPro" id="IPR016047">
    <property type="entry name" value="M23ase_b-sheet_dom"/>
</dbReference>
<gene>
    <name evidence="3" type="ORF">GCM10011519_03030</name>
</gene>
<dbReference type="PANTHER" id="PTHR21666">
    <property type="entry name" value="PEPTIDASE-RELATED"/>
    <property type="match status" value="1"/>
</dbReference>
<dbReference type="PANTHER" id="PTHR21666:SF270">
    <property type="entry name" value="MUREIN HYDROLASE ACTIVATOR ENVC"/>
    <property type="match status" value="1"/>
</dbReference>
<dbReference type="Gene3D" id="2.70.70.10">
    <property type="entry name" value="Glucose Permease (Domain IIA)"/>
    <property type="match status" value="1"/>
</dbReference>
<evidence type="ECO:0000259" key="2">
    <source>
        <dbReference type="Pfam" id="PF01551"/>
    </source>
</evidence>
<sequence length="403" mass="42256">MVTKKMLAAGLAALGAALLVAGPAAAAAPTPGTGPDYELPFACGETWTGSSRANHSPSSRAIDFNRTNDLNMPVLASAPGTVTKVADLGKKSYGRYVVLDHGNGTSTVYAHLNAYVVTLGQRVDQGQMIGLLGSTGGSTGPHLHFEERYSGSVLTSYFHRATYAMGRAITSASCNDTPVIGDWNGDGKDDVGVYRDGARGGTFFENGARSIAFGTGRDNVFAGDWDGNGVTDVGVRPASGTTTVMRAASGALSRATLGDLYSLPVVGDWNGDRKDDVGTFRPDTATWTLRAANGALTRIQYGQRGDLPLPGDWNGDGKDDLGVYRPATRTFYMRVVAGGKQQPSRTAVFGTTTQLPIAGDWNGDRYDDVGAWSPATSTFTLRTAQPSGASPAYRTLRYGSGRG</sequence>
<keyword evidence="1" id="KW-0732">Signal</keyword>
<dbReference type="CDD" id="cd12797">
    <property type="entry name" value="M23_peptidase"/>
    <property type="match status" value="1"/>
</dbReference>
<protein>
    <recommendedName>
        <fullName evidence="2">M23ase beta-sheet core domain-containing protein</fullName>
    </recommendedName>
</protein>
<accession>A0A917BAL9</accession>
<feature type="chain" id="PRO_5036858975" description="M23ase beta-sheet core domain-containing protein" evidence="1">
    <location>
        <begin position="27"/>
        <end position="403"/>
    </location>
</feature>
<dbReference type="Gene3D" id="2.40.128.340">
    <property type="match status" value="1"/>
</dbReference>
<dbReference type="SUPFAM" id="SSF69318">
    <property type="entry name" value="Integrin alpha N-terminal domain"/>
    <property type="match status" value="1"/>
</dbReference>
<reference evidence="3" key="1">
    <citation type="journal article" date="2014" name="Int. J. Syst. Evol. Microbiol.">
        <title>Complete genome sequence of Corynebacterium casei LMG S-19264T (=DSM 44701T), isolated from a smear-ripened cheese.</title>
        <authorList>
            <consortium name="US DOE Joint Genome Institute (JGI-PGF)"/>
            <person name="Walter F."/>
            <person name="Albersmeier A."/>
            <person name="Kalinowski J."/>
            <person name="Ruckert C."/>
        </authorList>
    </citation>
    <scope>NUCLEOTIDE SEQUENCE</scope>
    <source>
        <strain evidence="3">CGMCC 1.16067</strain>
    </source>
</reference>
<name>A0A917BAL9_9ACTN</name>
<dbReference type="SUPFAM" id="SSF51261">
    <property type="entry name" value="Duplicated hybrid motif"/>
    <property type="match status" value="1"/>
</dbReference>
<dbReference type="GO" id="GO:0004222">
    <property type="term" value="F:metalloendopeptidase activity"/>
    <property type="evidence" value="ECO:0007669"/>
    <property type="project" value="TreeGrafter"/>
</dbReference>
<evidence type="ECO:0000313" key="3">
    <source>
        <dbReference type="EMBL" id="GGF32967.1"/>
    </source>
</evidence>
<dbReference type="AlphaFoldDB" id="A0A917BAL9"/>
<dbReference type="InterPro" id="IPR050570">
    <property type="entry name" value="Cell_wall_metabolism_enzyme"/>
</dbReference>
<comment type="caution">
    <text evidence="3">The sequence shown here is derived from an EMBL/GenBank/DDBJ whole genome shotgun (WGS) entry which is preliminary data.</text>
</comment>
<dbReference type="Pfam" id="PF01551">
    <property type="entry name" value="Peptidase_M23"/>
    <property type="match status" value="1"/>
</dbReference>
<dbReference type="EMBL" id="BMKQ01000001">
    <property type="protein sequence ID" value="GGF32967.1"/>
    <property type="molecule type" value="Genomic_DNA"/>
</dbReference>
<evidence type="ECO:0000256" key="1">
    <source>
        <dbReference type="SAM" id="SignalP"/>
    </source>
</evidence>
<keyword evidence="4" id="KW-1185">Reference proteome</keyword>
<dbReference type="InterPro" id="IPR028994">
    <property type="entry name" value="Integrin_alpha_N"/>
</dbReference>